<gene>
    <name evidence="2" type="ORF">NIES267_73600</name>
</gene>
<organism evidence="2 3">
    <name type="scientific">Calothrix parasitica NIES-267</name>
    <dbReference type="NCBI Taxonomy" id="1973488"/>
    <lineage>
        <taxon>Bacteria</taxon>
        <taxon>Bacillati</taxon>
        <taxon>Cyanobacteriota</taxon>
        <taxon>Cyanophyceae</taxon>
        <taxon>Nostocales</taxon>
        <taxon>Calotrichaceae</taxon>
        <taxon>Calothrix</taxon>
    </lineage>
</organism>
<evidence type="ECO:0000259" key="1">
    <source>
        <dbReference type="Pfam" id="PF10592"/>
    </source>
</evidence>
<dbReference type="EMBL" id="AP018229">
    <property type="protein sequence ID" value="BAY87836.1"/>
    <property type="molecule type" value="Genomic_DNA"/>
</dbReference>
<name>A0A1Z4M2Z9_9CYAN</name>
<dbReference type="AlphaFoldDB" id="A0A1Z4M2Z9"/>
<keyword evidence="3" id="KW-1185">Reference proteome</keyword>
<feature type="domain" description="Abortive phage infection protein C-terminal" evidence="1">
    <location>
        <begin position="43"/>
        <end position="354"/>
    </location>
</feature>
<protein>
    <recommendedName>
        <fullName evidence="1">Abortive phage infection protein C-terminal domain-containing protein</fullName>
    </recommendedName>
</protein>
<geneLocation type="plasmid" evidence="3">
    <name>Plasmid2 dna</name>
</geneLocation>
<accession>A0A1Z4M2Z9</accession>
<proteinExistence type="predicted"/>
<keyword evidence="2" id="KW-0614">Plasmid</keyword>
<sequence length="384" mass="43897">MEKRSSATTGVRSYLLIVKLSNIPAQLQEWTNLIPKKVNPESAVFQNIQNTLQTDPHEFSYRNKGLTIVPSKMFNEQSTSTLTIELDNPEICGLIDGKTTLNAILDYLQHLNREAQIELEAEVSIEILTGVNDKERLRELVHARNSSVAYEGAMVDEDSTKAIRQVLEVEGLNKIVAYKYEELAEKPVDIHSIISYLPLLNPLKFEASDLVFTLISKNKAVKEYQKFLQATEGQPDLQRQFNSLLLLLPSLLNLRDTIYKELPEVWNQIAGLNYEKLNIARKLSKSPFFGSYRESLAEEIYSVPDTFIYPLLASFRNNLELNENGRYQWKVEPNQLWSEAKLELVKKLKELAKSNSFNASKVGKNTLTWSSLSDVMELKLLKRK</sequence>
<evidence type="ECO:0000313" key="3">
    <source>
        <dbReference type="Proteomes" id="UP000218418"/>
    </source>
</evidence>
<evidence type="ECO:0000313" key="2">
    <source>
        <dbReference type="EMBL" id="BAY87836.1"/>
    </source>
</evidence>
<dbReference type="Pfam" id="PF10592">
    <property type="entry name" value="AIPR"/>
    <property type="match status" value="1"/>
</dbReference>
<reference evidence="2 3" key="1">
    <citation type="submission" date="2017-06" db="EMBL/GenBank/DDBJ databases">
        <title>Genome sequencing of cyanobaciteial culture collection at National Institute for Environmental Studies (NIES).</title>
        <authorList>
            <person name="Hirose Y."/>
            <person name="Shimura Y."/>
            <person name="Fujisawa T."/>
            <person name="Nakamura Y."/>
            <person name="Kawachi M."/>
        </authorList>
    </citation>
    <scope>NUCLEOTIDE SEQUENCE [LARGE SCALE GENOMIC DNA]</scope>
    <source>
        <strain evidence="2 3">NIES-267</strain>
        <plasmid evidence="3">Plasmid2 dna</plasmid>
    </source>
</reference>
<dbReference type="Proteomes" id="UP000218418">
    <property type="component" value="Plasmid plasmid2"/>
</dbReference>
<dbReference type="InterPro" id="IPR018891">
    <property type="entry name" value="AIPR_C"/>
</dbReference>